<gene>
    <name evidence="2" type="ORF">FXF47_01810</name>
</gene>
<keyword evidence="2" id="KW-0649">Protein kinase inhibitor</keyword>
<feature type="transmembrane region" description="Helical" evidence="1">
    <location>
        <begin position="6"/>
        <end position="24"/>
    </location>
</feature>
<dbReference type="PANTHER" id="PTHR30289:SF1">
    <property type="entry name" value="PEBP (PHOSPHATIDYLETHANOLAMINE-BINDING PROTEIN) FAMILY PROTEIN"/>
    <property type="match status" value="1"/>
</dbReference>
<dbReference type="PANTHER" id="PTHR30289">
    <property type="entry name" value="UNCHARACTERIZED PROTEIN YBCL-RELATED"/>
    <property type="match status" value="1"/>
</dbReference>
<comment type="caution">
    <text evidence="2">The sequence shown here is derived from an EMBL/GenBank/DDBJ whole genome shotgun (WGS) entry which is preliminary data.</text>
</comment>
<sequence>MKYFLIGFLGVLFLIIFFVIYKRITNVADYVNPEINLEVTSNAFENNGDMPVKFTGRGEDISPQLKLDKIDSNAKSIAVIMDDLDHPIGVFNHWLIWNIPADFNVIPEGIPRKEVVPSLGNALQGRSAYGGKHYYRGPKPPFGIHKYKFKVYVLDIMLDLKKNANKEQLQKAMKGHILQYGTLTGQFGS</sequence>
<keyword evidence="1" id="KW-1133">Transmembrane helix</keyword>
<accession>A0A5D0MDU0</accession>
<protein>
    <submittedName>
        <fullName evidence="2">YbhB/YbcL family Raf kinase inhibitor-like protein</fullName>
    </submittedName>
</protein>
<dbReference type="NCBIfam" id="TIGR00481">
    <property type="entry name" value="YbhB/YbcL family Raf kinase inhibitor-like protein"/>
    <property type="match status" value="1"/>
</dbReference>
<proteinExistence type="predicted"/>
<dbReference type="InterPro" id="IPR036610">
    <property type="entry name" value="PEBP-like_sf"/>
</dbReference>
<dbReference type="Proteomes" id="UP000324143">
    <property type="component" value="Unassembled WGS sequence"/>
</dbReference>
<evidence type="ECO:0000313" key="3">
    <source>
        <dbReference type="Proteomes" id="UP000324143"/>
    </source>
</evidence>
<dbReference type="Gene3D" id="3.90.280.10">
    <property type="entry name" value="PEBP-like"/>
    <property type="match status" value="1"/>
</dbReference>
<organism evidence="2 3">
    <name type="scientific">Candidatus Mcinerneyibacterium aminivorans</name>
    <dbReference type="NCBI Taxonomy" id="2703815"/>
    <lineage>
        <taxon>Bacteria</taxon>
        <taxon>Candidatus Macinerneyibacteriota</taxon>
        <taxon>Candidatus Mcinerneyibacteria</taxon>
        <taxon>Candidatus Mcinerneyibacteriales</taxon>
        <taxon>Candidatus Mcinerneyibacteriaceae</taxon>
        <taxon>Candidatus Mcinerneyibacterium</taxon>
    </lineage>
</organism>
<dbReference type="EMBL" id="VSIX01000024">
    <property type="protein sequence ID" value="TYB31887.1"/>
    <property type="molecule type" value="Genomic_DNA"/>
</dbReference>
<dbReference type="InterPro" id="IPR005247">
    <property type="entry name" value="YbhB_YbcL/LppC-like"/>
</dbReference>
<evidence type="ECO:0000256" key="1">
    <source>
        <dbReference type="SAM" id="Phobius"/>
    </source>
</evidence>
<keyword evidence="1" id="KW-0812">Transmembrane</keyword>
<name>A0A5D0MDU0_9BACT</name>
<dbReference type="SUPFAM" id="SSF49777">
    <property type="entry name" value="PEBP-like"/>
    <property type="match status" value="1"/>
</dbReference>
<evidence type="ECO:0000313" key="2">
    <source>
        <dbReference type="EMBL" id="TYB31887.1"/>
    </source>
</evidence>
<dbReference type="Pfam" id="PF01161">
    <property type="entry name" value="PBP"/>
    <property type="match status" value="1"/>
</dbReference>
<keyword evidence="3" id="KW-1185">Reference proteome</keyword>
<keyword evidence="1" id="KW-0472">Membrane</keyword>
<dbReference type="InterPro" id="IPR008914">
    <property type="entry name" value="PEBP"/>
</dbReference>
<reference evidence="2" key="1">
    <citation type="submission" date="2019-08" db="EMBL/GenBank/DDBJ databases">
        <title>Genomic characterization of a novel candidate phylum (ARYD3) from a high temperature, high salinity tertiary oil reservoir in north central Oklahoma, USA.</title>
        <authorList>
            <person name="Youssef N.H."/>
            <person name="Yadav A."/>
            <person name="Elshahed M.S."/>
        </authorList>
    </citation>
    <scope>NUCLEOTIDE SEQUENCE [LARGE SCALE GENOMIC DNA]</scope>
    <source>
        <strain evidence="2">ARYD3</strain>
    </source>
</reference>
<dbReference type="CDD" id="cd00865">
    <property type="entry name" value="PEBP_bact_arch"/>
    <property type="match status" value="1"/>
</dbReference>
<dbReference type="AlphaFoldDB" id="A0A5D0MDU0"/>